<dbReference type="InterPro" id="IPR011055">
    <property type="entry name" value="Dup_hybrid_motif"/>
</dbReference>
<evidence type="ECO:0000256" key="6">
    <source>
        <dbReference type="ARBA" id="ARBA00022833"/>
    </source>
</evidence>
<dbReference type="FunFam" id="2.70.70.10:FF:000006">
    <property type="entry name" value="M23 family peptidase"/>
    <property type="match status" value="1"/>
</dbReference>
<dbReference type="CDD" id="cd12797">
    <property type="entry name" value="M23_peptidase"/>
    <property type="match status" value="1"/>
</dbReference>
<feature type="domain" description="DD-carboxypeptidase/endopeptidase Mpg-like N-terminal" evidence="10">
    <location>
        <begin position="65"/>
        <end position="148"/>
    </location>
</feature>
<dbReference type="InterPro" id="IPR016047">
    <property type="entry name" value="M23ase_b-sheet_dom"/>
</dbReference>
<dbReference type="InterPro" id="IPR054512">
    <property type="entry name" value="NMB0315-like_N"/>
</dbReference>
<organism evidence="11 12">
    <name type="scientific">Neisseria shayeganii</name>
    <dbReference type="NCBI Taxonomy" id="607712"/>
    <lineage>
        <taxon>Bacteria</taxon>
        <taxon>Pseudomonadati</taxon>
        <taxon>Pseudomonadota</taxon>
        <taxon>Betaproteobacteria</taxon>
        <taxon>Neisseriales</taxon>
        <taxon>Neisseriaceae</taxon>
        <taxon>Neisseria</taxon>
    </lineage>
</organism>
<evidence type="ECO:0000259" key="10">
    <source>
        <dbReference type="Pfam" id="PF22310"/>
    </source>
</evidence>
<dbReference type="PANTHER" id="PTHR21666">
    <property type="entry name" value="PEPTIDASE-RELATED"/>
    <property type="match status" value="1"/>
</dbReference>
<evidence type="ECO:0000313" key="11">
    <source>
        <dbReference type="EMBL" id="QMT39575.1"/>
    </source>
</evidence>
<dbReference type="GO" id="GO:0030313">
    <property type="term" value="C:cell envelope"/>
    <property type="evidence" value="ECO:0007669"/>
    <property type="project" value="UniProtKB-SubCell"/>
</dbReference>
<dbReference type="Gene3D" id="3.10.450.350">
    <property type="match status" value="2"/>
</dbReference>
<gene>
    <name evidence="11" type="ORF">H3L94_06725</name>
</gene>
<keyword evidence="5" id="KW-0378">Hydrolase</keyword>
<evidence type="ECO:0000256" key="1">
    <source>
        <dbReference type="ARBA" id="ARBA00001947"/>
    </source>
</evidence>
<dbReference type="InterPro" id="IPR050570">
    <property type="entry name" value="Cell_wall_metabolism_enzyme"/>
</dbReference>
<keyword evidence="4" id="KW-0479">Metal-binding</keyword>
<dbReference type="AlphaFoldDB" id="A0A7D7NA54"/>
<dbReference type="GO" id="GO:0004222">
    <property type="term" value="F:metalloendopeptidase activity"/>
    <property type="evidence" value="ECO:0007669"/>
    <property type="project" value="TreeGrafter"/>
</dbReference>
<dbReference type="Proteomes" id="UP000514752">
    <property type="component" value="Chromosome"/>
</dbReference>
<sequence length="432" mass="47128">MTDSPSIWRRRRVRLALLAAVLPFSGIVAAYALSEPPAAVPAHESKRVLETLPSVYVRGTPPAASYWRDEVVQAGDNLSLVLGRFGIDERHIQNILRESPIDTKLLQLRPDQVISMQIDTRGNPTHVQFFNDDDNGERNLIALELADGHWRAQVGEVQTETMPSLKAVVIKSSLTGSLAQAGIPVEVRESLKEIFSDSLDLSKLERGDTVRVLYDSMYFRGQELATGDILSAEITHKGELYRAYYFGEDGGGQYYDAKGQPLKKGFETQPVAGSRISSPYGLRIHPVLGGLRMHTGIDYAAPTGTPIRAPSAGVVEFRGWKGGYGNTVVLRHNSSMETLYAHMSAFSTTAAPGMRVAAGEIIGYVGSTGRSTGPHLHYEVRLNGQPVNPVAVALPAKKLNAQELAKFRQTQAHLEATLSPLRHVGQTIAQVD</sequence>
<reference evidence="11 12" key="1">
    <citation type="submission" date="2020-07" db="EMBL/GenBank/DDBJ databases">
        <title>Genomic diversity of species in the Neisseriaceae family.</title>
        <authorList>
            <person name="Vincent A.T."/>
            <person name="Bernet E."/>
            <person name="Veyrier F.J."/>
        </authorList>
    </citation>
    <scope>NUCLEOTIDE SEQUENCE [LARGE SCALE GENOMIC DNA]</scope>
    <source>
        <strain evidence="11 12">DSM 22244</strain>
    </source>
</reference>
<dbReference type="Pfam" id="PF19425">
    <property type="entry name" value="Csd3_N2"/>
    <property type="match status" value="1"/>
</dbReference>
<dbReference type="GO" id="GO:0006508">
    <property type="term" value="P:proteolysis"/>
    <property type="evidence" value="ECO:0007669"/>
    <property type="project" value="UniProtKB-KW"/>
</dbReference>
<keyword evidence="3" id="KW-0645">Protease</keyword>
<dbReference type="Pfam" id="PF01551">
    <property type="entry name" value="Peptidase_M23"/>
    <property type="match status" value="1"/>
</dbReference>
<dbReference type="Pfam" id="PF22310">
    <property type="entry name" value="NMB0315_dom_I"/>
    <property type="match status" value="1"/>
</dbReference>
<dbReference type="EMBL" id="CP059567">
    <property type="protein sequence ID" value="QMT39575.1"/>
    <property type="molecule type" value="Genomic_DNA"/>
</dbReference>
<accession>A0A7D7NA54</accession>
<dbReference type="KEGG" id="nsg:H3L94_06725"/>
<keyword evidence="6" id="KW-0862">Zinc</keyword>
<comment type="cofactor">
    <cofactor evidence="1">
        <name>Zn(2+)</name>
        <dbReference type="ChEBI" id="CHEBI:29105"/>
    </cofactor>
</comment>
<evidence type="ECO:0000256" key="7">
    <source>
        <dbReference type="ARBA" id="ARBA00023049"/>
    </source>
</evidence>
<evidence type="ECO:0000256" key="4">
    <source>
        <dbReference type="ARBA" id="ARBA00022723"/>
    </source>
</evidence>
<evidence type="ECO:0000256" key="5">
    <source>
        <dbReference type="ARBA" id="ARBA00022801"/>
    </source>
</evidence>
<proteinExistence type="predicted"/>
<dbReference type="Gene3D" id="2.70.70.10">
    <property type="entry name" value="Glucose Permease (Domain IIA)"/>
    <property type="match status" value="1"/>
</dbReference>
<evidence type="ECO:0000313" key="12">
    <source>
        <dbReference type="Proteomes" id="UP000514752"/>
    </source>
</evidence>
<name>A0A7D7NA54_9NEIS</name>
<evidence type="ECO:0000256" key="3">
    <source>
        <dbReference type="ARBA" id="ARBA00022670"/>
    </source>
</evidence>
<comment type="subcellular location">
    <subcellularLocation>
        <location evidence="2">Cell envelope</location>
    </subcellularLocation>
</comment>
<feature type="domain" description="Csd3-like second N-terminal" evidence="9">
    <location>
        <begin position="169"/>
        <end position="280"/>
    </location>
</feature>
<evidence type="ECO:0000259" key="9">
    <source>
        <dbReference type="Pfam" id="PF19425"/>
    </source>
</evidence>
<dbReference type="SUPFAM" id="SSF51261">
    <property type="entry name" value="Duplicated hybrid motif"/>
    <property type="match status" value="1"/>
</dbReference>
<evidence type="ECO:0000256" key="2">
    <source>
        <dbReference type="ARBA" id="ARBA00004196"/>
    </source>
</evidence>
<dbReference type="InterPro" id="IPR045834">
    <property type="entry name" value="Csd3_N2"/>
</dbReference>
<dbReference type="RefSeq" id="WP_182121390.1">
    <property type="nucleotide sequence ID" value="NZ_CP059567.1"/>
</dbReference>
<keyword evidence="7" id="KW-0482">Metalloprotease</keyword>
<evidence type="ECO:0000259" key="8">
    <source>
        <dbReference type="Pfam" id="PF01551"/>
    </source>
</evidence>
<feature type="domain" description="M23ase beta-sheet core" evidence="8">
    <location>
        <begin position="292"/>
        <end position="389"/>
    </location>
</feature>
<dbReference type="PANTHER" id="PTHR21666:SF288">
    <property type="entry name" value="CELL DIVISION PROTEIN YTFB"/>
    <property type="match status" value="1"/>
</dbReference>
<protein>
    <submittedName>
        <fullName evidence="11">M23 family metallopeptidase</fullName>
    </submittedName>
</protein>
<dbReference type="GO" id="GO:0046872">
    <property type="term" value="F:metal ion binding"/>
    <property type="evidence" value="ECO:0007669"/>
    <property type="project" value="UniProtKB-KW"/>
</dbReference>